<sequence>MINNHDETRHHRNAVPSSATVTQNACLYHLSGRLLPTTQNRSTNHPDSALAGHFRRYLENNPERTLIEGKSDAELADLLVTASTKADDDFAITRIFDYAMKFIRHEGED</sequence>
<keyword evidence="2" id="KW-1185">Reference proteome</keyword>
<reference evidence="1 2" key="1">
    <citation type="journal article" date="2003" name="Genome Res.">
        <title>Comparative complete genome sequence analysis of the amino acid replacements responsible for the thermostability of Corynebacterium efficiens.</title>
        <authorList>
            <person name="Nishio Y."/>
            <person name="Nakamura Y."/>
            <person name="Kawarabayasi Y."/>
            <person name="Usuda Y."/>
            <person name="Kimura E."/>
            <person name="Sugimoto S."/>
            <person name="Matsui K."/>
            <person name="Yamagishi A."/>
            <person name="Kikuchi H."/>
            <person name="Ikeo K."/>
            <person name="Gojobori T."/>
        </authorList>
    </citation>
    <scope>NUCLEOTIDE SEQUENCE [LARGE SCALE GENOMIC DNA]</scope>
    <source>
        <strain evidence="2">DSM 44549 / YS-314 / AJ 12310 / JCM 11189 / NBRC 100395</strain>
    </source>
</reference>
<accession>Q8FNN0</accession>
<dbReference type="EMBL" id="BA000035">
    <property type="protein sequence ID" value="BAC18924.1"/>
    <property type="molecule type" value="Genomic_DNA"/>
</dbReference>
<dbReference type="AlphaFoldDB" id="Q8FNN0"/>
<proteinExistence type="predicted"/>
<dbReference type="eggNOG" id="ENOG5031R1S">
    <property type="taxonomic scope" value="Bacteria"/>
</dbReference>
<evidence type="ECO:0000313" key="1">
    <source>
        <dbReference type="EMBL" id="BAC18924.1"/>
    </source>
</evidence>
<protein>
    <submittedName>
        <fullName evidence="1">Uncharacterized protein</fullName>
    </submittedName>
</protein>
<dbReference type="STRING" id="196164.gene:10742542"/>
<organism evidence="1 2">
    <name type="scientific">Corynebacterium efficiens (strain DSM 44549 / YS-314 / AJ 12310 / JCM 11189 / NBRC 100395)</name>
    <dbReference type="NCBI Taxonomy" id="196164"/>
    <lineage>
        <taxon>Bacteria</taxon>
        <taxon>Bacillati</taxon>
        <taxon>Actinomycetota</taxon>
        <taxon>Actinomycetes</taxon>
        <taxon>Mycobacteriales</taxon>
        <taxon>Corynebacteriaceae</taxon>
        <taxon>Corynebacterium</taxon>
    </lineage>
</organism>
<dbReference type="Proteomes" id="UP000001409">
    <property type="component" value="Chromosome"/>
</dbReference>
<dbReference type="KEGG" id="cef:CE2114"/>
<dbReference type="HOGENOM" id="CLU_2179406_0_0_11"/>
<evidence type="ECO:0000313" key="2">
    <source>
        <dbReference type="Proteomes" id="UP000001409"/>
    </source>
</evidence>
<name>Q8FNN0_COREF</name>